<comment type="caution">
    <text evidence="2">The sequence shown here is derived from an EMBL/GenBank/DDBJ whole genome shotgun (WGS) entry which is preliminary data.</text>
</comment>
<dbReference type="EMBL" id="SGPL01000426">
    <property type="protein sequence ID" value="THH12735.1"/>
    <property type="molecule type" value="Genomic_DNA"/>
</dbReference>
<organism evidence="2 3">
    <name type="scientific">Bondarzewia mesenterica</name>
    <dbReference type="NCBI Taxonomy" id="1095465"/>
    <lineage>
        <taxon>Eukaryota</taxon>
        <taxon>Fungi</taxon>
        <taxon>Dikarya</taxon>
        <taxon>Basidiomycota</taxon>
        <taxon>Agaricomycotina</taxon>
        <taxon>Agaricomycetes</taxon>
        <taxon>Russulales</taxon>
        <taxon>Bondarzewiaceae</taxon>
        <taxon>Bondarzewia</taxon>
    </lineage>
</organism>
<feature type="compositionally biased region" description="Acidic residues" evidence="1">
    <location>
        <begin position="251"/>
        <end position="262"/>
    </location>
</feature>
<proteinExistence type="predicted"/>
<gene>
    <name evidence="2" type="ORF">EW146_g7419</name>
</gene>
<keyword evidence="3" id="KW-1185">Reference proteome</keyword>
<accession>A0A4S4LLF4</accession>
<protein>
    <submittedName>
        <fullName evidence="2">Uncharacterized protein</fullName>
    </submittedName>
</protein>
<dbReference type="AlphaFoldDB" id="A0A4S4LLF4"/>
<evidence type="ECO:0000256" key="1">
    <source>
        <dbReference type="SAM" id="MobiDB-lite"/>
    </source>
</evidence>
<dbReference type="Proteomes" id="UP000310158">
    <property type="component" value="Unassembled WGS sequence"/>
</dbReference>
<evidence type="ECO:0000313" key="2">
    <source>
        <dbReference type="EMBL" id="THH12735.1"/>
    </source>
</evidence>
<reference evidence="2 3" key="1">
    <citation type="submission" date="2019-02" db="EMBL/GenBank/DDBJ databases">
        <title>Genome sequencing of the rare red list fungi Bondarzewia mesenterica.</title>
        <authorList>
            <person name="Buettner E."/>
            <person name="Kellner H."/>
        </authorList>
    </citation>
    <scope>NUCLEOTIDE SEQUENCE [LARGE SCALE GENOMIC DNA]</scope>
    <source>
        <strain evidence="2 3">DSM 108281</strain>
    </source>
</reference>
<feature type="compositionally biased region" description="Acidic residues" evidence="1">
    <location>
        <begin position="291"/>
        <end position="303"/>
    </location>
</feature>
<evidence type="ECO:0000313" key="3">
    <source>
        <dbReference type="Proteomes" id="UP000310158"/>
    </source>
</evidence>
<name>A0A4S4LLF4_9AGAM</name>
<feature type="compositionally biased region" description="Basic and acidic residues" evidence="1">
    <location>
        <begin position="263"/>
        <end position="272"/>
    </location>
</feature>
<sequence length="303" mass="32155">MSPAVSTVDLITAQHRGAKAGQKILLPCLAHGAVLEIKATQATHCSLDLGGISTTHPRIPYSNQPLTPLFNSNLSKNLCSLSPACSPPPFHSSLPIHKHIWLLDPLPLSAITKISKPGQSSEEHMEKGKKAGPLPPTPPAVNATTDPVLSTLLSNHSIITNPTVICLTEKLQFLDKRMWGPLPTLTGDQRSHPSPSLTPIVAKAMLSAPLPLISLFDQEVQDNGKIDVGVEDKGKKIDEEMGLGEGLMDLDSEADANDEADLDKDLPIKDEGGVTGRPAVGEEGSEGVIIDSDEDQLEGDTPV</sequence>
<feature type="region of interest" description="Disordered" evidence="1">
    <location>
        <begin position="251"/>
        <end position="303"/>
    </location>
</feature>
<feature type="region of interest" description="Disordered" evidence="1">
    <location>
        <begin position="116"/>
        <end position="141"/>
    </location>
</feature>